<dbReference type="GO" id="GO:0034456">
    <property type="term" value="C:UTP-C complex"/>
    <property type="evidence" value="ECO:0000318"/>
    <property type="project" value="GO_Central"/>
</dbReference>
<dbReference type="STRING" id="6238.A8XZW0"/>
<evidence type="ECO:0000259" key="2">
    <source>
        <dbReference type="Pfam" id="PF12923"/>
    </source>
</evidence>
<comment type="similarity">
    <text evidence="1">Belongs to the RRP7 family.</text>
</comment>
<dbReference type="GeneID" id="8581813"/>
<reference evidence="3 4" key="1">
    <citation type="journal article" date="2003" name="PLoS Biol.">
        <title>The genome sequence of Caenorhabditis briggsae: a platform for comparative genomics.</title>
        <authorList>
            <person name="Stein L.D."/>
            <person name="Bao Z."/>
            <person name="Blasiar D."/>
            <person name="Blumenthal T."/>
            <person name="Brent M.R."/>
            <person name="Chen N."/>
            <person name="Chinwalla A."/>
            <person name="Clarke L."/>
            <person name="Clee C."/>
            <person name="Coghlan A."/>
            <person name="Coulson A."/>
            <person name="D'Eustachio P."/>
            <person name="Fitch D.H."/>
            <person name="Fulton L.A."/>
            <person name="Fulton R.E."/>
            <person name="Griffiths-Jones S."/>
            <person name="Harris T.W."/>
            <person name="Hillier L.W."/>
            <person name="Kamath R."/>
            <person name="Kuwabara P.E."/>
            <person name="Mardis E.R."/>
            <person name="Marra M.A."/>
            <person name="Miner T.L."/>
            <person name="Minx P."/>
            <person name="Mullikin J.C."/>
            <person name="Plumb R.W."/>
            <person name="Rogers J."/>
            <person name="Schein J.E."/>
            <person name="Sohrmann M."/>
            <person name="Spieth J."/>
            <person name="Stajich J.E."/>
            <person name="Wei C."/>
            <person name="Willey D."/>
            <person name="Wilson R.K."/>
            <person name="Durbin R."/>
            <person name="Waterston R.H."/>
        </authorList>
    </citation>
    <scope>NUCLEOTIDE SEQUENCE [LARGE SCALE GENOMIC DNA]</scope>
    <source>
        <strain evidence="3 4">AF16</strain>
    </source>
</reference>
<dbReference type="InParanoid" id="A8XZW0"/>
<dbReference type="CTD" id="8581813"/>
<evidence type="ECO:0000256" key="1">
    <source>
        <dbReference type="ARBA" id="ARBA00006110"/>
    </source>
</evidence>
<protein>
    <submittedName>
        <fullName evidence="3">Protein CBG21344</fullName>
    </submittedName>
</protein>
<dbReference type="Pfam" id="PF12923">
    <property type="entry name" value="RRP7"/>
    <property type="match status" value="1"/>
</dbReference>
<dbReference type="InterPro" id="IPR040446">
    <property type="entry name" value="RRP7"/>
</dbReference>
<dbReference type="eggNOG" id="KOG4008">
    <property type="taxonomic scope" value="Eukaryota"/>
</dbReference>
<evidence type="ECO:0000313" key="4">
    <source>
        <dbReference type="Proteomes" id="UP000008549"/>
    </source>
</evidence>
<evidence type="ECO:0000313" key="5">
    <source>
        <dbReference type="WormBase" id="CBG21344"/>
    </source>
</evidence>
<dbReference type="Gene3D" id="6.10.250.1770">
    <property type="match status" value="1"/>
</dbReference>
<organism evidence="3 4">
    <name type="scientific">Caenorhabditis briggsae</name>
    <dbReference type="NCBI Taxonomy" id="6238"/>
    <lineage>
        <taxon>Eukaryota</taxon>
        <taxon>Metazoa</taxon>
        <taxon>Ecdysozoa</taxon>
        <taxon>Nematoda</taxon>
        <taxon>Chromadorea</taxon>
        <taxon>Rhabditida</taxon>
        <taxon>Rhabditina</taxon>
        <taxon>Rhabditomorpha</taxon>
        <taxon>Rhabditoidea</taxon>
        <taxon>Rhabditidae</taxon>
        <taxon>Peloderinae</taxon>
        <taxon>Caenorhabditis</taxon>
    </lineage>
</organism>
<dbReference type="GO" id="GO:0000028">
    <property type="term" value="P:ribosomal small subunit assembly"/>
    <property type="evidence" value="ECO:0000318"/>
    <property type="project" value="GO_Central"/>
</dbReference>
<keyword evidence="4" id="KW-1185">Reference proteome</keyword>
<proteinExistence type="inferred from homology"/>
<accession>A8XZW0</accession>
<sequence>MSCCSKKRIKKVPKKKCEKVIHLDPDALRYLKFRIGGKYATERHLFLKKDPSKEKSIIVSNIPAFIGEEVILAMIDQFAPFEVEESIVQRSNANDNSLSQGQLTMSITFEKPEAIIQVLALCQDIGPLTITDFLEEPEFPSVLKDSMCLYKRLFPSEEQIQEMADTYVERYDVEQAEARKEAKRKYSETDEDGWITVTKKKKTVKSMKLSKEDVPLIGGLNGKKKRLISLIIHSKSRKISKRVSFFSSRIVPVWNTCITEAQELLKKFEEDRKRIAQLKQARNFKPM</sequence>
<dbReference type="WormBase" id="CBG21344">
    <property type="protein sequence ID" value="CBP46970"/>
    <property type="gene ID" value="WBGene00040148"/>
</dbReference>
<evidence type="ECO:0000313" key="3">
    <source>
        <dbReference type="EMBL" id="CAP38177.1"/>
    </source>
</evidence>
<dbReference type="OMA" id="TVTKSHY"/>
<dbReference type="EMBL" id="HE601293">
    <property type="protein sequence ID" value="CAP38177.1"/>
    <property type="molecule type" value="Genomic_DNA"/>
</dbReference>
<dbReference type="GO" id="GO:0032545">
    <property type="term" value="C:CURI complex"/>
    <property type="evidence" value="ECO:0000318"/>
    <property type="project" value="GO_Central"/>
</dbReference>
<gene>
    <name evidence="3 5" type="ORF">CBG21344</name>
    <name evidence="3" type="ORF">CBG_21344</name>
</gene>
<dbReference type="KEGG" id="cbr:CBG_21344"/>
<dbReference type="GO" id="GO:0006364">
    <property type="term" value="P:rRNA processing"/>
    <property type="evidence" value="ECO:0000318"/>
    <property type="project" value="GO_Central"/>
</dbReference>
<dbReference type="RefSeq" id="XP_002639819.1">
    <property type="nucleotide sequence ID" value="XM_002639773.1"/>
</dbReference>
<dbReference type="InterPro" id="IPR024326">
    <property type="entry name" value="RRP7_C"/>
</dbReference>
<dbReference type="HOGENOM" id="CLU_970546_0_0_1"/>
<dbReference type="AlphaFoldDB" id="A8XZW0"/>
<dbReference type="Proteomes" id="UP000008549">
    <property type="component" value="Unassembled WGS sequence"/>
</dbReference>
<reference evidence="3 4" key="2">
    <citation type="journal article" date="2011" name="PLoS Genet.">
        <title>Caenorhabditis briggsae recombinant inbred line genotypes reveal inter-strain incompatibility and the evolution of recombination.</title>
        <authorList>
            <person name="Ross J.A."/>
            <person name="Koboldt D.C."/>
            <person name="Staisch J.E."/>
            <person name="Chamberlin H.M."/>
            <person name="Gupta B.P."/>
            <person name="Miller R.D."/>
            <person name="Baird S.E."/>
            <person name="Haag E.S."/>
        </authorList>
    </citation>
    <scope>NUCLEOTIDE SEQUENCE [LARGE SCALE GENOMIC DNA]</scope>
    <source>
        <strain evidence="3 4">AF16</strain>
    </source>
</reference>
<dbReference type="PANTHER" id="PTHR13191:SF0">
    <property type="entry name" value="RIBOSOMAL RNA-PROCESSING PROTEIN 7 HOMOLOG A-RELATED"/>
    <property type="match status" value="1"/>
</dbReference>
<dbReference type="FunCoup" id="A8XZW0">
    <property type="interactions" value="2075"/>
</dbReference>
<dbReference type="PANTHER" id="PTHR13191">
    <property type="entry name" value="RIBOSOMAL RNA PROCESSING PROTEIN 7-RELATED"/>
    <property type="match status" value="1"/>
</dbReference>
<feature type="domain" description="Ribosomal RNA-processing protein 7 C-terminal" evidence="2">
    <location>
        <begin position="152"/>
        <end position="287"/>
    </location>
</feature>
<name>A8XZW0_CAEBR</name>